<feature type="binding site" evidence="10">
    <location>
        <position position="41"/>
    </location>
    <ligand>
        <name>Mg(2+)</name>
        <dbReference type="ChEBI" id="CHEBI:18420"/>
    </ligand>
</feature>
<dbReference type="EMBL" id="LRFC01000037">
    <property type="protein sequence ID" value="KZE64496.1"/>
    <property type="molecule type" value="Genomic_DNA"/>
</dbReference>
<dbReference type="OrthoDB" id="9807456at2"/>
<feature type="binding site" evidence="10">
    <location>
        <begin position="8"/>
        <end position="13"/>
    </location>
    <ligand>
        <name>substrate</name>
    </ligand>
</feature>
<evidence type="ECO:0000256" key="4">
    <source>
        <dbReference type="ARBA" id="ARBA00022741"/>
    </source>
</evidence>
<keyword evidence="13" id="KW-1185">Reference proteome</keyword>
<evidence type="ECO:0000256" key="8">
    <source>
        <dbReference type="ARBA" id="ARBA00051875"/>
    </source>
</evidence>
<dbReference type="Pfam" id="PF01725">
    <property type="entry name" value="Ham1p_like"/>
    <property type="match status" value="1"/>
</dbReference>
<comment type="catalytic activity">
    <reaction evidence="9 10">
        <text>XTP + H2O = XMP + diphosphate + H(+)</text>
        <dbReference type="Rhea" id="RHEA:28610"/>
        <dbReference type="ChEBI" id="CHEBI:15377"/>
        <dbReference type="ChEBI" id="CHEBI:15378"/>
        <dbReference type="ChEBI" id="CHEBI:33019"/>
        <dbReference type="ChEBI" id="CHEBI:57464"/>
        <dbReference type="ChEBI" id="CHEBI:61314"/>
        <dbReference type="EC" id="3.6.1.66"/>
    </reaction>
</comment>
<dbReference type="CDD" id="cd00515">
    <property type="entry name" value="HAM1"/>
    <property type="match status" value="1"/>
</dbReference>
<keyword evidence="6 10" id="KW-0460">Magnesium</keyword>
<dbReference type="GO" id="GO:0009146">
    <property type="term" value="P:purine nucleoside triphosphate catabolic process"/>
    <property type="evidence" value="ECO:0007669"/>
    <property type="project" value="UniProtKB-UniRule"/>
</dbReference>
<protein>
    <recommendedName>
        <fullName evidence="10">dITP/XTP pyrophosphatase</fullName>
        <ecNumber evidence="10">3.6.1.66</ecNumber>
    </recommendedName>
    <alternativeName>
        <fullName evidence="10">Non-canonical purine NTP pyrophosphatase</fullName>
    </alternativeName>
    <alternativeName>
        <fullName evidence="10">Non-standard purine NTP pyrophosphatase</fullName>
    </alternativeName>
    <alternativeName>
        <fullName evidence="10">Nucleoside-triphosphate diphosphatase</fullName>
    </alternativeName>
    <alternativeName>
        <fullName evidence="10">Nucleoside-triphosphate pyrophosphatase</fullName>
        <shortName evidence="10">NTPase</shortName>
    </alternativeName>
</protein>
<dbReference type="HAMAP" id="MF_01405">
    <property type="entry name" value="Non_canon_purine_NTPase"/>
    <property type="match status" value="1"/>
</dbReference>
<dbReference type="InterPro" id="IPR029001">
    <property type="entry name" value="ITPase-like_fam"/>
</dbReference>
<dbReference type="AlphaFoldDB" id="A0A163Q305"/>
<dbReference type="InterPro" id="IPR020922">
    <property type="entry name" value="dITP/XTP_pyrophosphatase"/>
</dbReference>
<comment type="catalytic activity">
    <reaction evidence="8 10">
        <text>dITP + H2O = dIMP + diphosphate + H(+)</text>
        <dbReference type="Rhea" id="RHEA:28342"/>
        <dbReference type="ChEBI" id="CHEBI:15377"/>
        <dbReference type="ChEBI" id="CHEBI:15378"/>
        <dbReference type="ChEBI" id="CHEBI:33019"/>
        <dbReference type="ChEBI" id="CHEBI:61194"/>
        <dbReference type="ChEBI" id="CHEBI:61382"/>
        <dbReference type="EC" id="3.6.1.66"/>
    </reaction>
</comment>
<evidence type="ECO:0000256" key="1">
    <source>
        <dbReference type="ARBA" id="ARBA00008023"/>
    </source>
</evidence>
<comment type="subunit">
    <text evidence="2 10">Homodimer.</text>
</comment>
<dbReference type="GO" id="GO:0000166">
    <property type="term" value="F:nucleotide binding"/>
    <property type="evidence" value="ECO:0007669"/>
    <property type="project" value="UniProtKB-KW"/>
</dbReference>
<keyword evidence="5 10" id="KW-0378">Hydrolase</keyword>
<comment type="caution">
    <text evidence="12">The sequence shown here is derived from an EMBL/GenBank/DDBJ whole genome shotgun (WGS) entry which is preliminary data.</text>
</comment>
<organism evidence="12 13">
    <name type="scientific">Fictibacillus phosphorivorans</name>
    <dbReference type="NCBI Taxonomy" id="1221500"/>
    <lineage>
        <taxon>Bacteria</taxon>
        <taxon>Bacillati</taxon>
        <taxon>Bacillota</taxon>
        <taxon>Bacilli</taxon>
        <taxon>Bacillales</taxon>
        <taxon>Fictibacillaceae</taxon>
        <taxon>Fictibacillus</taxon>
    </lineage>
</organism>
<keyword evidence="4 10" id="KW-0547">Nucleotide-binding</keyword>
<dbReference type="GO" id="GO:0035870">
    <property type="term" value="F:dITP diphosphatase activity"/>
    <property type="evidence" value="ECO:0007669"/>
    <property type="project" value="UniProtKB-UniRule"/>
</dbReference>
<evidence type="ECO:0000256" key="10">
    <source>
        <dbReference type="HAMAP-Rule" id="MF_01405"/>
    </source>
</evidence>
<dbReference type="PANTHER" id="PTHR11067">
    <property type="entry name" value="INOSINE TRIPHOSPHATE PYROPHOSPHATASE/HAM1 PROTEIN"/>
    <property type="match status" value="1"/>
</dbReference>
<dbReference type="PANTHER" id="PTHR11067:SF9">
    <property type="entry name" value="INOSINE TRIPHOSPHATE PYROPHOSPHATASE"/>
    <property type="match status" value="1"/>
</dbReference>
<comment type="catalytic activity">
    <reaction evidence="10">
        <text>ITP + H2O = IMP + diphosphate + H(+)</text>
        <dbReference type="Rhea" id="RHEA:29399"/>
        <dbReference type="ChEBI" id="CHEBI:15377"/>
        <dbReference type="ChEBI" id="CHEBI:15378"/>
        <dbReference type="ChEBI" id="CHEBI:33019"/>
        <dbReference type="ChEBI" id="CHEBI:58053"/>
        <dbReference type="ChEBI" id="CHEBI:61402"/>
        <dbReference type="EC" id="3.6.1.66"/>
    </reaction>
</comment>
<evidence type="ECO:0000256" key="3">
    <source>
        <dbReference type="ARBA" id="ARBA00022723"/>
    </source>
</evidence>
<evidence type="ECO:0000256" key="6">
    <source>
        <dbReference type="ARBA" id="ARBA00022842"/>
    </source>
</evidence>
<dbReference type="GO" id="GO:0046872">
    <property type="term" value="F:metal ion binding"/>
    <property type="evidence" value="ECO:0007669"/>
    <property type="project" value="UniProtKB-KW"/>
</dbReference>
<dbReference type="RefSeq" id="WP_066243516.1">
    <property type="nucleotide sequence ID" value="NZ_LRFC01000037.1"/>
</dbReference>
<feature type="binding site" evidence="10">
    <location>
        <begin position="153"/>
        <end position="156"/>
    </location>
    <ligand>
        <name>substrate</name>
    </ligand>
</feature>
<feature type="active site" description="Proton acceptor" evidence="10">
    <location>
        <position position="70"/>
    </location>
</feature>
<comment type="similarity">
    <text evidence="1 10 11">Belongs to the HAM1 NTPase family.</text>
</comment>
<dbReference type="NCBIfam" id="NF011397">
    <property type="entry name" value="PRK14822.1"/>
    <property type="match status" value="1"/>
</dbReference>
<dbReference type="GO" id="GO:0009117">
    <property type="term" value="P:nucleotide metabolic process"/>
    <property type="evidence" value="ECO:0007669"/>
    <property type="project" value="UniProtKB-KW"/>
</dbReference>
<feature type="binding site" evidence="10">
    <location>
        <begin position="181"/>
        <end position="182"/>
    </location>
    <ligand>
        <name>substrate</name>
    </ligand>
</feature>
<reference evidence="13" key="1">
    <citation type="submission" date="2016-01" db="EMBL/GenBank/DDBJ databases">
        <title>Draft genome of Chromobacterium sp. F49.</title>
        <authorList>
            <person name="Hong K.W."/>
        </authorList>
    </citation>
    <scope>NUCLEOTIDE SEQUENCE [LARGE SCALE GENOMIC DNA]</scope>
    <source>
        <strain evidence="13">P7IIIA</strain>
    </source>
</reference>
<evidence type="ECO:0000313" key="13">
    <source>
        <dbReference type="Proteomes" id="UP000076567"/>
    </source>
</evidence>
<comment type="function">
    <text evidence="10">Pyrophosphatase that catalyzes the hydrolysis of nucleoside triphosphates to their monophosphate derivatives, with a high preference for the non-canonical purine nucleotides XTP (xanthosine triphosphate), dITP (deoxyinosine triphosphate) and ITP. Seems to function as a house-cleaning enzyme that removes non-canonical purine nucleotides from the nucleotide pool, thus preventing their incorporation into DNA/RNA and avoiding chromosomal lesions.</text>
</comment>
<evidence type="ECO:0000256" key="7">
    <source>
        <dbReference type="ARBA" id="ARBA00023080"/>
    </source>
</evidence>
<evidence type="ECO:0000256" key="5">
    <source>
        <dbReference type="ARBA" id="ARBA00022801"/>
    </source>
</evidence>
<dbReference type="NCBIfam" id="TIGR00042">
    <property type="entry name" value="RdgB/HAM1 family non-canonical purine NTP pyrophosphatase"/>
    <property type="match status" value="1"/>
</dbReference>
<comment type="cofactor">
    <cofactor evidence="10">
        <name>Mg(2+)</name>
        <dbReference type="ChEBI" id="CHEBI:18420"/>
    </cofactor>
    <text evidence="10">Binds 1 Mg(2+) ion per subunit.</text>
</comment>
<dbReference type="Proteomes" id="UP000076567">
    <property type="component" value="Unassembled WGS sequence"/>
</dbReference>
<evidence type="ECO:0000256" key="11">
    <source>
        <dbReference type="RuleBase" id="RU003781"/>
    </source>
</evidence>
<dbReference type="GO" id="GO:0005829">
    <property type="term" value="C:cytosol"/>
    <property type="evidence" value="ECO:0007669"/>
    <property type="project" value="TreeGrafter"/>
</dbReference>
<dbReference type="SUPFAM" id="SSF52972">
    <property type="entry name" value="ITPase-like"/>
    <property type="match status" value="1"/>
</dbReference>
<keyword evidence="3 10" id="KW-0479">Metal-binding</keyword>
<evidence type="ECO:0000313" key="12">
    <source>
        <dbReference type="EMBL" id="KZE64496.1"/>
    </source>
</evidence>
<dbReference type="GO" id="GO:0017111">
    <property type="term" value="F:ribonucleoside triphosphate phosphatase activity"/>
    <property type="evidence" value="ECO:0007669"/>
    <property type="project" value="InterPro"/>
</dbReference>
<dbReference type="GO" id="GO:0036222">
    <property type="term" value="F:XTP diphosphatase activity"/>
    <property type="evidence" value="ECO:0007669"/>
    <property type="project" value="UniProtKB-UniRule"/>
</dbReference>
<dbReference type="EC" id="3.6.1.66" evidence="10"/>
<dbReference type="Gene3D" id="3.90.950.10">
    <property type="match status" value="1"/>
</dbReference>
<proteinExistence type="inferred from homology"/>
<keyword evidence="7 10" id="KW-0546">Nucleotide metabolism</keyword>
<feature type="binding site" evidence="10">
    <location>
        <position position="70"/>
    </location>
    <ligand>
        <name>Mg(2+)</name>
        <dbReference type="ChEBI" id="CHEBI:18420"/>
    </ligand>
</feature>
<sequence>MMKILIATKNEGKVKEFQSMFEDLGHEILSLTDIEGSPDVEETGTTFEENAILKAETISQQMNIPVIADDSGLEIDALEGKPGVYSARYAGLQKSDEDNMSKVLAELQNVPDTQRSARFVCALAFAMPNKKTIVVNGECEGKILREKRGSKGFGYDPIFYVPHLNRSMAELAKEEKNKISHRAVALKKLKNLINEEDLLWEKP</sequence>
<feature type="binding site" evidence="10">
    <location>
        <position position="71"/>
    </location>
    <ligand>
        <name>substrate</name>
    </ligand>
</feature>
<dbReference type="FunFam" id="3.90.950.10:FF:000001">
    <property type="entry name" value="dITP/XTP pyrophosphatase"/>
    <property type="match status" value="1"/>
</dbReference>
<gene>
    <name evidence="12" type="ORF">AWM68_10130</name>
</gene>
<accession>A0A163Q305</accession>
<dbReference type="GO" id="GO:0036220">
    <property type="term" value="F:ITP diphosphatase activity"/>
    <property type="evidence" value="ECO:0007669"/>
    <property type="project" value="UniProtKB-UniRule"/>
</dbReference>
<dbReference type="InterPro" id="IPR002637">
    <property type="entry name" value="RdgB/HAM1"/>
</dbReference>
<evidence type="ECO:0000256" key="9">
    <source>
        <dbReference type="ARBA" id="ARBA00052017"/>
    </source>
</evidence>
<name>A0A163Q305_9BACL</name>
<evidence type="ECO:0000256" key="2">
    <source>
        <dbReference type="ARBA" id="ARBA00011738"/>
    </source>
</evidence>
<feature type="binding site" evidence="10">
    <location>
        <position position="176"/>
    </location>
    <ligand>
        <name>substrate</name>
    </ligand>
</feature>